<dbReference type="Proteomes" id="UP000827889">
    <property type="component" value="Chromosome 10"/>
</dbReference>
<keyword evidence="3" id="KW-1185">Reference proteome</keyword>
<proteinExistence type="predicted"/>
<gene>
    <name evidence="4" type="primary">LOC125312702</name>
</gene>
<accession>A0ABM3GTU2</accession>
<dbReference type="RefSeq" id="XP_048127769.1">
    <property type="nucleotide sequence ID" value="XM_048271812.1"/>
</dbReference>
<dbReference type="PROSITE" id="PS50222">
    <property type="entry name" value="EF_HAND_2"/>
    <property type="match status" value="1"/>
</dbReference>
<dbReference type="PROSITE" id="PS00018">
    <property type="entry name" value="EF_HAND_1"/>
    <property type="match status" value="1"/>
</dbReference>
<name>A0ABM3GTU2_9MYRT</name>
<evidence type="ECO:0000256" key="1">
    <source>
        <dbReference type="ARBA" id="ARBA00022837"/>
    </source>
</evidence>
<sequence>MVGLADSSVDGVVCVQRLITGASIYATQGTMEIPPELLEARGVVCLHWKDCDTHSSRNDKNWEKKILFFDQENGLQTRSPLAFKFDWVAPDKPLDSAVSTCLKQFFATNKFKNMVLKADIDNSSTIDYWDSVAASLQLNKVEKEVHLLAAFSYFDRDGSGYITQDELQQACEEFGIEDVRSVEMILYQDRDGRIDYNELMMQKVNTDQRGLQSRSRKWRCRRQWYFSPWLAGEEGDRNKL</sequence>
<reference evidence="4" key="1">
    <citation type="submission" date="2025-08" db="UniProtKB">
        <authorList>
            <consortium name="RefSeq"/>
        </authorList>
    </citation>
    <scope>IDENTIFICATION</scope>
    <source>
        <tissue evidence="4">Leaf</tissue>
    </source>
</reference>
<dbReference type="GeneID" id="125312702"/>
<dbReference type="Pfam" id="PF13499">
    <property type="entry name" value="EF-hand_7"/>
    <property type="match status" value="1"/>
</dbReference>
<dbReference type="Gene3D" id="1.10.238.10">
    <property type="entry name" value="EF-hand"/>
    <property type="match status" value="1"/>
</dbReference>
<dbReference type="InterPro" id="IPR002048">
    <property type="entry name" value="EF_hand_dom"/>
</dbReference>
<organism evidence="3 4">
    <name type="scientific">Rhodamnia argentea</name>
    <dbReference type="NCBI Taxonomy" id="178133"/>
    <lineage>
        <taxon>Eukaryota</taxon>
        <taxon>Viridiplantae</taxon>
        <taxon>Streptophyta</taxon>
        <taxon>Embryophyta</taxon>
        <taxon>Tracheophyta</taxon>
        <taxon>Spermatophyta</taxon>
        <taxon>Magnoliopsida</taxon>
        <taxon>eudicotyledons</taxon>
        <taxon>Gunneridae</taxon>
        <taxon>Pentapetalae</taxon>
        <taxon>rosids</taxon>
        <taxon>malvids</taxon>
        <taxon>Myrtales</taxon>
        <taxon>Myrtaceae</taxon>
        <taxon>Myrtoideae</taxon>
        <taxon>Myrteae</taxon>
        <taxon>Australasian group</taxon>
        <taxon>Rhodamnia</taxon>
    </lineage>
</organism>
<evidence type="ECO:0000313" key="4">
    <source>
        <dbReference type="RefSeq" id="XP_048127769.1"/>
    </source>
</evidence>
<dbReference type="SUPFAM" id="SSF47473">
    <property type="entry name" value="EF-hand"/>
    <property type="match status" value="1"/>
</dbReference>
<dbReference type="InterPro" id="IPR018247">
    <property type="entry name" value="EF_Hand_1_Ca_BS"/>
</dbReference>
<evidence type="ECO:0000313" key="3">
    <source>
        <dbReference type="Proteomes" id="UP000827889"/>
    </source>
</evidence>
<evidence type="ECO:0000259" key="2">
    <source>
        <dbReference type="PROSITE" id="PS50222"/>
    </source>
</evidence>
<protein>
    <submittedName>
        <fullName evidence="4">Calcium-dependent protein kinase 1-like</fullName>
    </submittedName>
</protein>
<feature type="domain" description="EF-hand" evidence="2">
    <location>
        <begin position="142"/>
        <end position="177"/>
    </location>
</feature>
<dbReference type="SMART" id="SM00054">
    <property type="entry name" value="EFh"/>
    <property type="match status" value="1"/>
</dbReference>
<dbReference type="InterPro" id="IPR011992">
    <property type="entry name" value="EF-hand-dom_pair"/>
</dbReference>
<dbReference type="CDD" id="cd00051">
    <property type="entry name" value="EFh"/>
    <property type="match status" value="1"/>
</dbReference>
<keyword evidence="1" id="KW-0106">Calcium</keyword>